<feature type="region of interest" description="Disordered" evidence="1">
    <location>
        <begin position="1"/>
        <end position="22"/>
    </location>
</feature>
<dbReference type="EMBL" id="JACSQJ010000005">
    <property type="protein sequence ID" value="MBD7988364.1"/>
    <property type="molecule type" value="Genomic_DNA"/>
</dbReference>
<proteinExistence type="predicted"/>
<gene>
    <name evidence="3" type="ORF">H9645_10030</name>
</gene>
<keyword evidence="2" id="KW-0812">Transmembrane</keyword>
<dbReference type="SUPFAM" id="SSF47175">
    <property type="entry name" value="Cytochromes"/>
    <property type="match status" value="1"/>
</dbReference>
<evidence type="ECO:0000256" key="1">
    <source>
        <dbReference type="SAM" id="MobiDB-lite"/>
    </source>
</evidence>
<keyword evidence="2" id="KW-1133">Transmembrane helix</keyword>
<sequence>MSTPQPQATPVDPTRPRPPRKAPSAAGRYLFLFLLGLVLGIIAVVMLLRALEGRKTWQDHYPTAAMQLMSAHSAQLRQKLEANRCAATDVLPHLQALRTLGNDLDPAFPDLRDNTRFAGHTGSFRATLDDALASPPMNCAGLKSTLEAIGSDCKACHTDFRG</sequence>
<dbReference type="InterPro" id="IPR010980">
    <property type="entry name" value="Cyt_c/b562"/>
</dbReference>
<dbReference type="PROSITE" id="PS51009">
    <property type="entry name" value="CYTCII"/>
    <property type="match status" value="1"/>
</dbReference>
<dbReference type="InterPro" id="IPR002321">
    <property type="entry name" value="Cyt_c_II"/>
</dbReference>
<evidence type="ECO:0000313" key="3">
    <source>
        <dbReference type="EMBL" id="MBD7988364.1"/>
    </source>
</evidence>
<dbReference type="Gene3D" id="1.20.120.10">
    <property type="entry name" value="Cytochrome c/b562"/>
    <property type="match status" value="1"/>
</dbReference>
<comment type="caution">
    <text evidence="3">The sequence shown here is derived from an EMBL/GenBank/DDBJ whole genome shotgun (WGS) entry which is preliminary data.</text>
</comment>
<feature type="transmembrane region" description="Helical" evidence="2">
    <location>
        <begin position="29"/>
        <end position="48"/>
    </location>
</feature>
<accession>A0ABR8UL97</accession>
<evidence type="ECO:0000313" key="4">
    <source>
        <dbReference type="Proteomes" id="UP000647183"/>
    </source>
</evidence>
<keyword evidence="4" id="KW-1185">Reference proteome</keyword>
<name>A0ABR8UL97_9GAMM</name>
<dbReference type="Proteomes" id="UP000647183">
    <property type="component" value="Unassembled WGS sequence"/>
</dbReference>
<evidence type="ECO:0000256" key="2">
    <source>
        <dbReference type="SAM" id="Phobius"/>
    </source>
</evidence>
<dbReference type="RefSeq" id="WP_191729564.1">
    <property type="nucleotide sequence ID" value="NZ_JACSQJ010000005.1"/>
</dbReference>
<evidence type="ECO:0008006" key="5">
    <source>
        <dbReference type="Google" id="ProtNLM"/>
    </source>
</evidence>
<reference evidence="3 4" key="1">
    <citation type="submission" date="2020-08" db="EMBL/GenBank/DDBJ databases">
        <title>A Genomic Blueprint of the Chicken Gut Microbiome.</title>
        <authorList>
            <person name="Gilroy R."/>
            <person name="Ravi A."/>
            <person name="Getino M."/>
            <person name="Pursley I."/>
            <person name="Horton D.L."/>
            <person name="Alikhan N.-F."/>
            <person name="Baker D."/>
            <person name="Gharbi K."/>
            <person name="Hall N."/>
            <person name="Watson M."/>
            <person name="Adriaenssens E.M."/>
            <person name="Foster-Nyarko E."/>
            <person name="Jarju S."/>
            <person name="Secka A."/>
            <person name="Antonio M."/>
            <person name="Oren A."/>
            <person name="Chaudhuri R."/>
            <person name="La Ragione R.M."/>
            <person name="Hildebrand F."/>
            <person name="Pallen M.J."/>
        </authorList>
    </citation>
    <scope>NUCLEOTIDE SEQUENCE [LARGE SCALE GENOMIC DNA]</scope>
    <source>
        <strain evidence="3 4">Sa2BVA3</strain>
    </source>
</reference>
<organism evidence="3 4">
    <name type="scientific">Luteimonas colneyensis</name>
    <dbReference type="NCBI Taxonomy" id="2762230"/>
    <lineage>
        <taxon>Bacteria</taxon>
        <taxon>Pseudomonadati</taxon>
        <taxon>Pseudomonadota</taxon>
        <taxon>Gammaproteobacteria</taxon>
        <taxon>Lysobacterales</taxon>
        <taxon>Lysobacteraceae</taxon>
        <taxon>Luteimonas</taxon>
    </lineage>
</organism>
<keyword evidence="2" id="KW-0472">Membrane</keyword>
<protein>
    <recommendedName>
        <fullName evidence="5">Cytochrome c</fullName>
    </recommendedName>
</protein>